<evidence type="ECO:0000313" key="1">
    <source>
        <dbReference type="EMBL" id="KAB1086168.1"/>
    </source>
</evidence>
<dbReference type="EMBL" id="VZUL01000002">
    <property type="protein sequence ID" value="KAB1086168.1"/>
    <property type="molecule type" value="Genomic_DNA"/>
</dbReference>
<sequence length="101" mass="11739">MTEQNLSPLEELQWINHITQGWPYPIEANVTLYFLDCYVSAVRAYDKYHFYNRPDYYTDLALEGSEALQYEVSGAKRRLIDYVTGKLDAAKLKAIREKIAA</sequence>
<dbReference type="AlphaFoldDB" id="A0A6A1TP54"/>
<evidence type="ECO:0000313" key="2">
    <source>
        <dbReference type="Proteomes" id="UP000386575"/>
    </source>
</evidence>
<dbReference type="Proteomes" id="UP000386575">
    <property type="component" value="Unassembled WGS sequence"/>
</dbReference>
<comment type="caution">
    <text evidence="1">The sequence shown here is derived from an EMBL/GenBank/DDBJ whole genome shotgun (WGS) entry which is preliminary data.</text>
</comment>
<proteinExistence type="predicted"/>
<name>A0A6A1TP54_NEOGA</name>
<reference evidence="1 2" key="1">
    <citation type="submission" date="2019-09" db="EMBL/GenBank/DDBJ databases">
        <title>Genome sequencing of Ng87 strain.</title>
        <authorList>
            <person name="Karasev E.S."/>
            <person name="Andronov E."/>
        </authorList>
    </citation>
    <scope>NUCLEOTIDE SEQUENCE [LARGE SCALE GENOMIC DNA]</scope>
    <source>
        <strain evidence="1 2">Ng87</strain>
    </source>
</reference>
<protein>
    <submittedName>
        <fullName evidence="1">Uncharacterized protein</fullName>
    </submittedName>
</protein>
<dbReference type="RefSeq" id="WP_151041687.1">
    <property type="nucleotide sequence ID" value="NZ_VZUL01000002.1"/>
</dbReference>
<accession>A0A6A1TP54</accession>
<organism evidence="1 2">
    <name type="scientific">Neorhizobium galegae</name>
    <name type="common">Rhizobium galegae</name>
    <dbReference type="NCBI Taxonomy" id="399"/>
    <lineage>
        <taxon>Bacteria</taxon>
        <taxon>Pseudomonadati</taxon>
        <taxon>Pseudomonadota</taxon>
        <taxon>Alphaproteobacteria</taxon>
        <taxon>Hyphomicrobiales</taxon>
        <taxon>Rhizobiaceae</taxon>
        <taxon>Rhizobium/Agrobacterium group</taxon>
        <taxon>Neorhizobium</taxon>
    </lineage>
</organism>
<gene>
    <name evidence="1" type="ORF">F4V91_06805</name>
</gene>